<protein>
    <submittedName>
        <fullName evidence="3">Uncharacterized protein</fullName>
    </submittedName>
</protein>
<reference evidence="3 4" key="1">
    <citation type="submission" date="2015-08" db="EMBL/GenBank/DDBJ databases">
        <title>Next Generation Sequencing and Analysis of the Genome of Puccinia sorghi L Schw, the Causal Agent of Maize Common Rust.</title>
        <authorList>
            <person name="Rochi L."/>
            <person name="Burguener G."/>
            <person name="Darino M."/>
            <person name="Turjanski A."/>
            <person name="Kreff E."/>
            <person name="Dieguez M.J."/>
            <person name="Sacco F."/>
        </authorList>
    </citation>
    <scope>NUCLEOTIDE SEQUENCE [LARGE SCALE GENOMIC DNA]</scope>
    <source>
        <strain evidence="3 4">RO10H11247</strain>
    </source>
</reference>
<dbReference type="VEuPathDB" id="FungiDB:VP01_5336g1"/>
<dbReference type="AlphaFoldDB" id="A0A0L6UKX2"/>
<evidence type="ECO:0000256" key="1">
    <source>
        <dbReference type="SAM" id="MobiDB-lite"/>
    </source>
</evidence>
<feature type="transmembrane region" description="Helical" evidence="2">
    <location>
        <begin position="229"/>
        <end position="248"/>
    </location>
</feature>
<keyword evidence="4" id="KW-1185">Reference proteome</keyword>
<proteinExistence type="predicted"/>
<evidence type="ECO:0000313" key="3">
    <source>
        <dbReference type="EMBL" id="KNZ48902.1"/>
    </source>
</evidence>
<dbReference type="EMBL" id="LAVV01010538">
    <property type="protein sequence ID" value="KNZ48902.1"/>
    <property type="molecule type" value="Genomic_DNA"/>
</dbReference>
<accession>A0A0L6UKX2</accession>
<keyword evidence="2" id="KW-1133">Transmembrane helix</keyword>
<gene>
    <name evidence="3" type="ORF">VP01_5336g1</name>
</gene>
<feature type="region of interest" description="Disordered" evidence="1">
    <location>
        <begin position="1"/>
        <end position="27"/>
    </location>
</feature>
<evidence type="ECO:0000313" key="4">
    <source>
        <dbReference type="Proteomes" id="UP000037035"/>
    </source>
</evidence>
<organism evidence="3 4">
    <name type="scientific">Puccinia sorghi</name>
    <dbReference type="NCBI Taxonomy" id="27349"/>
    <lineage>
        <taxon>Eukaryota</taxon>
        <taxon>Fungi</taxon>
        <taxon>Dikarya</taxon>
        <taxon>Basidiomycota</taxon>
        <taxon>Pucciniomycotina</taxon>
        <taxon>Pucciniomycetes</taxon>
        <taxon>Pucciniales</taxon>
        <taxon>Pucciniaceae</taxon>
        <taxon>Puccinia</taxon>
    </lineage>
</organism>
<keyword evidence="2" id="KW-0472">Membrane</keyword>
<evidence type="ECO:0000256" key="2">
    <source>
        <dbReference type="SAM" id="Phobius"/>
    </source>
</evidence>
<comment type="caution">
    <text evidence="3">The sequence shown here is derived from an EMBL/GenBank/DDBJ whole genome shotgun (WGS) entry which is preliminary data.</text>
</comment>
<sequence length="326" mass="36692">MLMIQDSGMSRKKRNSNSDSERRRSREGEEWSIGRAYLDGIERFSAIGEVVNRGGFTLGHAPIPVEYPALTSPLQLPTWNQKTLNVNHFSSTTYLVDLGFLLDCALIRLNALFQSERAHIFRIISLIPHKGHPHTHCTAVSVRRSLPFSQLSNHPLPFHLNQNHGNSTLLSLIPFSLSISLTDSFSQSSCLSSRSSRYFSLPLCCSLLILSEMKTLVFASHFNRFTTGIYIYIYIYIICTSSSNRIYVINNKLTQNSKQTHQRTPMNHIQQVLTVVTPVEAKVRQFTNWSDSGVPADTEDPPLQSAWLRPMQSLVKSGGKVVGNRA</sequence>
<name>A0A0L6UKX2_9BASI</name>
<keyword evidence="2" id="KW-0812">Transmembrane</keyword>
<dbReference type="Proteomes" id="UP000037035">
    <property type="component" value="Unassembled WGS sequence"/>
</dbReference>